<protein>
    <submittedName>
        <fullName evidence="8">Efflux system, outer membrane component</fullName>
    </submittedName>
</protein>
<organism evidence="8">
    <name type="scientific">uncultured Sulfurovum sp</name>
    <dbReference type="NCBI Taxonomy" id="269237"/>
    <lineage>
        <taxon>Bacteria</taxon>
        <taxon>Pseudomonadati</taxon>
        <taxon>Campylobacterota</taxon>
        <taxon>Epsilonproteobacteria</taxon>
        <taxon>Campylobacterales</taxon>
        <taxon>Sulfurovaceae</taxon>
        <taxon>Sulfurovum</taxon>
        <taxon>environmental samples</taxon>
    </lineage>
</organism>
<evidence type="ECO:0000256" key="7">
    <source>
        <dbReference type="ARBA" id="ARBA00023237"/>
    </source>
</evidence>
<evidence type="ECO:0000256" key="2">
    <source>
        <dbReference type="ARBA" id="ARBA00007613"/>
    </source>
</evidence>
<dbReference type="Gene3D" id="1.20.1600.10">
    <property type="entry name" value="Outer membrane efflux proteins (OEP)"/>
    <property type="match status" value="1"/>
</dbReference>
<evidence type="ECO:0000256" key="4">
    <source>
        <dbReference type="ARBA" id="ARBA00022452"/>
    </source>
</evidence>
<accession>A0A6S6SBB7</accession>
<dbReference type="PANTHER" id="PTHR30026:SF20">
    <property type="entry name" value="OUTER MEMBRANE PROTEIN TOLC"/>
    <property type="match status" value="1"/>
</dbReference>
<dbReference type="PANTHER" id="PTHR30026">
    <property type="entry name" value="OUTER MEMBRANE PROTEIN TOLC"/>
    <property type="match status" value="1"/>
</dbReference>
<keyword evidence="5" id="KW-0812">Transmembrane</keyword>
<dbReference type="GO" id="GO:1990281">
    <property type="term" value="C:efflux pump complex"/>
    <property type="evidence" value="ECO:0007669"/>
    <property type="project" value="TreeGrafter"/>
</dbReference>
<dbReference type="SUPFAM" id="SSF56954">
    <property type="entry name" value="Outer membrane efflux proteins (OEP)"/>
    <property type="match status" value="1"/>
</dbReference>
<dbReference type="InterPro" id="IPR051906">
    <property type="entry name" value="TolC-like"/>
</dbReference>
<dbReference type="GO" id="GO:0015562">
    <property type="term" value="F:efflux transmembrane transporter activity"/>
    <property type="evidence" value="ECO:0007669"/>
    <property type="project" value="InterPro"/>
</dbReference>
<dbReference type="GO" id="GO:0015288">
    <property type="term" value="F:porin activity"/>
    <property type="evidence" value="ECO:0007669"/>
    <property type="project" value="TreeGrafter"/>
</dbReference>
<name>A0A6S6SBB7_9BACT</name>
<comment type="subcellular location">
    <subcellularLocation>
        <location evidence="1">Cell outer membrane</location>
    </subcellularLocation>
</comment>
<keyword evidence="7" id="KW-0998">Cell outer membrane</keyword>
<evidence type="ECO:0000256" key="5">
    <source>
        <dbReference type="ARBA" id="ARBA00022692"/>
    </source>
</evidence>
<keyword evidence="4" id="KW-1134">Transmembrane beta strand</keyword>
<evidence type="ECO:0000256" key="3">
    <source>
        <dbReference type="ARBA" id="ARBA00022448"/>
    </source>
</evidence>
<evidence type="ECO:0000256" key="6">
    <source>
        <dbReference type="ARBA" id="ARBA00023136"/>
    </source>
</evidence>
<sequence>MLLLSDRLKELINYAQTHNHQIKALEYNSQANAKSLESTKSEYLMPKVVVGGQFSSQTPASPFQAQDTLSAYGQISIDLYDGGKLSSEISQKTNELKASKFDERYNKKALALSIVNNFYNIKNQEALLQARYDEQKELEAQIIRVETFHRAKLATIDQVDKIKSTYANNNYQITATKQDIFELKKSLSLKLGRPINDLGNASIQEPQNSSEEELNDNIKSMDASADALVNTATSLDAAYKPQVALSDTYSVYEYYREQSNPLIENMYHQNTIMLNVNMQLFDNGAVKKQKQALMIQHQAMQEQINQAKDEQSNNRAIAFAQIATAKEKINSANTALAASESVYQMIEQKFEAKIVDNVTYLDALSNKTTATAQYQIALNSLEVAKANCYFQLGLNVEEYINE</sequence>
<dbReference type="GO" id="GO:0009279">
    <property type="term" value="C:cell outer membrane"/>
    <property type="evidence" value="ECO:0007669"/>
    <property type="project" value="UniProtKB-SubCell"/>
</dbReference>
<reference evidence="8" key="1">
    <citation type="submission" date="2020-01" db="EMBL/GenBank/DDBJ databases">
        <authorList>
            <person name="Meier V. D."/>
            <person name="Meier V D."/>
        </authorList>
    </citation>
    <scope>NUCLEOTIDE SEQUENCE</scope>
    <source>
        <strain evidence="8">HLG_WM_MAG_02</strain>
    </source>
</reference>
<proteinExistence type="inferred from homology"/>
<evidence type="ECO:0000256" key="1">
    <source>
        <dbReference type="ARBA" id="ARBA00004442"/>
    </source>
</evidence>
<dbReference type="AlphaFoldDB" id="A0A6S6SBB7"/>
<comment type="similarity">
    <text evidence="2">Belongs to the outer membrane factor (OMF) (TC 1.B.17) family.</text>
</comment>
<dbReference type="EMBL" id="CACVAZ010000004">
    <property type="protein sequence ID" value="CAA6802394.1"/>
    <property type="molecule type" value="Genomic_DNA"/>
</dbReference>
<keyword evidence="3" id="KW-0813">Transport</keyword>
<gene>
    <name evidence="8" type="ORF">HELGO_WM28070</name>
</gene>
<dbReference type="InterPro" id="IPR003423">
    <property type="entry name" value="OMP_efflux"/>
</dbReference>
<dbReference type="Pfam" id="PF02321">
    <property type="entry name" value="OEP"/>
    <property type="match status" value="1"/>
</dbReference>
<evidence type="ECO:0000313" key="8">
    <source>
        <dbReference type="EMBL" id="CAA6802394.1"/>
    </source>
</evidence>
<keyword evidence="6" id="KW-0472">Membrane</keyword>